<protein>
    <submittedName>
        <fullName evidence="1">Uncharacterized protein</fullName>
    </submittedName>
</protein>
<sequence length="44" mass="4764">MGHLRPGDLPTCSSRGCASIQYTAVAAALPETHYSRPRGYVLFL</sequence>
<dbReference type="AlphaFoldDB" id="U4LGX7"/>
<dbReference type="Proteomes" id="UP000018144">
    <property type="component" value="Unassembled WGS sequence"/>
</dbReference>
<reference evidence="1 2" key="1">
    <citation type="journal article" date="2013" name="PLoS Genet.">
        <title>The genome and development-dependent transcriptomes of Pyronema confluens: a window into fungal evolution.</title>
        <authorList>
            <person name="Traeger S."/>
            <person name="Altegoer F."/>
            <person name="Freitag M."/>
            <person name="Gabaldon T."/>
            <person name="Kempken F."/>
            <person name="Kumar A."/>
            <person name="Marcet-Houben M."/>
            <person name="Poggeler S."/>
            <person name="Stajich J.E."/>
            <person name="Nowrousian M."/>
        </authorList>
    </citation>
    <scope>NUCLEOTIDE SEQUENCE [LARGE SCALE GENOMIC DNA]</scope>
    <source>
        <strain evidence="2">CBS 100304</strain>
        <tissue evidence="1">Vegetative mycelium</tissue>
    </source>
</reference>
<organism evidence="1 2">
    <name type="scientific">Pyronema omphalodes (strain CBS 100304)</name>
    <name type="common">Pyronema confluens</name>
    <dbReference type="NCBI Taxonomy" id="1076935"/>
    <lineage>
        <taxon>Eukaryota</taxon>
        <taxon>Fungi</taxon>
        <taxon>Dikarya</taxon>
        <taxon>Ascomycota</taxon>
        <taxon>Pezizomycotina</taxon>
        <taxon>Pezizomycetes</taxon>
        <taxon>Pezizales</taxon>
        <taxon>Pyronemataceae</taxon>
        <taxon>Pyronema</taxon>
    </lineage>
</organism>
<dbReference type="EMBL" id="HF935591">
    <property type="protein sequence ID" value="CCX11098.1"/>
    <property type="molecule type" value="Genomic_DNA"/>
</dbReference>
<name>U4LGX7_PYROM</name>
<evidence type="ECO:0000313" key="1">
    <source>
        <dbReference type="EMBL" id="CCX11098.1"/>
    </source>
</evidence>
<evidence type="ECO:0000313" key="2">
    <source>
        <dbReference type="Proteomes" id="UP000018144"/>
    </source>
</evidence>
<accession>U4LGX7</accession>
<keyword evidence="2" id="KW-1185">Reference proteome</keyword>
<proteinExistence type="predicted"/>
<gene>
    <name evidence="1" type="ORF">PCON_10692</name>
</gene>